<dbReference type="PROSITE" id="PS51012">
    <property type="entry name" value="ABC_TM2"/>
    <property type="match status" value="1"/>
</dbReference>
<dbReference type="EMBL" id="CAESAM010000007">
    <property type="protein sequence ID" value="CAB4333077.1"/>
    <property type="molecule type" value="Genomic_DNA"/>
</dbReference>
<evidence type="ECO:0000256" key="1">
    <source>
        <dbReference type="ARBA" id="ARBA00004141"/>
    </source>
</evidence>
<protein>
    <submittedName>
        <fullName evidence="9">Unannotated protein</fullName>
    </submittedName>
</protein>
<dbReference type="Pfam" id="PF01061">
    <property type="entry name" value="ABC2_membrane"/>
    <property type="match status" value="1"/>
</dbReference>
<evidence type="ECO:0000313" key="9">
    <source>
        <dbReference type="EMBL" id="CAB5147148.1"/>
    </source>
</evidence>
<feature type="transmembrane region" description="Helical" evidence="5">
    <location>
        <begin position="45"/>
        <end position="64"/>
    </location>
</feature>
<feature type="transmembrane region" description="Helical" evidence="5">
    <location>
        <begin position="76"/>
        <end position="100"/>
    </location>
</feature>
<evidence type="ECO:0000256" key="3">
    <source>
        <dbReference type="ARBA" id="ARBA00022989"/>
    </source>
</evidence>
<feature type="transmembrane region" description="Helical" evidence="5">
    <location>
        <begin position="257"/>
        <end position="276"/>
    </location>
</feature>
<evidence type="ECO:0000313" key="7">
    <source>
        <dbReference type="EMBL" id="CAB4333077.1"/>
    </source>
</evidence>
<keyword evidence="3 5" id="KW-1133">Transmembrane helix</keyword>
<keyword evidence="4 5" id="KW-0472">Membrane</keyword>
<evidence type="ECO:0000256" key="2">
    <source>
        <dbReference type="ARBA" id="ARBA00022692"/>
    </source>
</evidence>
<reference evidence="9" key="1">
    <citation type="submission" date="2020-05" db="EMBL/GenBank/DDBJ databases">
        <authorList>
            <person name="Chiriac C."/>
            <person name="Salcher M."/>
            <person name="Ghai R."/>
            <person name="Kavagutti S V."/>
        </authorList>
    </citation>
    <scope>NUCLEOTIDE SEQUENCE</scope>
</reference>
<keyword evidence="2 5" id="KW-0812">Transmembrane</keyword>
<evidence type="ECO:0000256" key="5">
    <source>
        <dbReference type="SAM" id="Phobius"/>
    </source>
</evidence>
<dbReference type="EMBL" id="CAFAAW010000005">
    <property type="protein sequence ID" value="CAB4803053.1"/>
    <property type="molecule type" value="Genomic_DNA"/>
</dbReference>
<proteinExistence type="predicted"/>
<dbReference type="AlphaFoldDB" id="A0A6J7W6G5"/>
<feature type="transmembrane region" description="Helical" evidence="5">
    <location>
        <begin position="189"/>
        <end position="209"/>
    </location>
</feature>
<dbReference type="InterPro" id="IPR000412">
    <property type="entry name" value="ABC_2_transport"/>
</dbReference>
<organism evidence="9">
    <name type="scientific">freshwater metagenome</name>
    <dbReference type="NCBI Taxonomy" id="449393"/>
    <lineage>
        <taxon>unclassified sequences</taxon>
        <taxon>metagenomes</taxon>
        <taxon>ecological metagenomes</taxon>
    </lineage>
</organism>
<feature type="transmembrane region" description="Helical" evidence="5">
    <location>
        <begin position="159"/>
        <end position="182"/>
    </location>
</feature>
<evidence type="ECO:0000313" key="8">
    <source>
        <dbReference type="EMBL" id="CAB4803053.1"/>
    </source>
</evidence>
<dbReference type="InterPro" id="IPR047817">
    <property type="entry name" value="ABC2_TM_bact-type"/>
</dbReference>
<gene>
    <name evidence="8" type="ORF">UFOPK3120_00105</name>
    <name evidence="7" type="ORF">UFOPK4171_00149</name>
    <name evidence="9" type="ORF">UFOPK4442_00413</name>
</gene>
<dbReference type="InterPro" id="IPR051784">
    <property type="entry name" value="Nod_factor_ABC_transporter"/>
</dbReference>
<dbReference type="InterPro" id="IPR013525">
    <property type="entry name" value="ABC2_TM"/>
</dbReference>
<dbReference type="PANTHER" id="PTHR43229:SF2">
    <property type="entry name" value="NODULATION PROTEIN J"/>
    <property type="match status" value="1"/>
</dbReference>
<dbReference type="PIRSF" id="PIRSF006648">
    <property type="entry name" value="DrrB"/>
    <property type="match status" value="1"/>
</dbReference>
<feature type="domain" description="ABC transmembrane type-2" evidence="6">
    <location>
        <begin position="44"/>
        <end position="282"/>
    </location>
</feature>
<dbReference type="GO" id="GO:0140359">
    <property type="term" value="F:ABC-type transporter activity"/>
    <property type="evidence" value="ECO:0007669"/>
    <property type="project" value="InterPro"/>
</dbReference>
<evidence type="ECO:0000259" key="6">
    <source>
        <dbReference type="PROSITE" id="PS51012"/>
    </source>
</evidence>
<comment type="subcellular location">
    <subcellularLocation>
        <location evidence="1">Membrane</location>
        <topology evidence="1">Multi-pass membrane protein</topology>
    </subcellularLocation>
</comment>
<accession>A0A6J7W6G5</accession>
<feature type="transmembrane region" description="Helical" evidence="5">
    <location>
        <begin position="121"/>
        <end position="147"/>
    </location>
</feature>
<sequence length="284" mass="31055">MPKMKQPMLVSVSEVERVSKLSNSISDSLVITKRQILQLTRVPEVLIFSTIQPVMFVLLFRYVFGGSIDTGQPGGYVQLLMPGIFVQTVAFTLAGTAVGLSSDMQKGLIDRFRSLPIARSAVVFGRTLGDAALNIVVLLVMGVAGYLVGWRPSSGLFKISLGFLFLFGFGYAMSWIGVLIGLSVKEERVAQNVTFIAVFPLTFLSNAFAPTTGMPKALQYFAEWNPVSTMVAACRELFGLKNEFGATAGSFPSEHPLTMSFIYIFIIMAIFVPLSIKKYNNTSK</sequence>
<evidence type="ECO:0000256" key="4">
    <source>
        <dbReference type="ARBA" id="ARBA00023136"/>
    </source>
</evidence>
<dbReference type="EMBL" id="CAFBSA010000055">
    <property type="protein sequence ID" value="CAB5147148.1"/>
    <property type="molecule type" value="Genomic_DNA"/>
</dbReference>
<name>A0A6J7W6G5_9ZZZZ</name>
<dbReference type="GO" id="GO:0043190">
    <property type="term" value="C:ATP-binding cassette (ABC) transporter complex"/>
    <property type="evidence" value="ECO:0007669"/>
    <property type="project" value="InterPro"/>
</dbReference>
<dbReference type="PANTHER" id="PTHR43229">
    <property type="entry name" value="NODULATION PROTEIN J"/>
    <property type="match status" value="1"/>
</dbReference>